<gene>
    <name evidence="2" type="ORF">COX37_00970</name>
</gene>
<feature type="transmembrane region" description="Helical" evidence="1">
    <location>
        <begin position="153"/>
        <end position="178"/>
    </location>
</feature>
<evidence type="ECO:0000313" key="3">
    <source>
        <dbReference type="Proteomes" id="UP000229976"/>
    </source>
</evidence>
<reference evidence="2 3" key="1">
    <citation type="submission" date="2017-09" db="EMBL/GenBank/DDBJ databases">
        <title>Depth-based differentiation of microbial function through sediment-hosted aquifers and enrichment of novel symbionts in the deep terrestrial subsurface.</title>
        <authorList>
            <person name="Probst A.J."/>
            <person name="Ladd B."/>
            <person name="Jarett J.K."/>
            <person name="Geller-Mcgrath D.E."/>
            <person name="Sieber C.M."/>
            <person name="Emerson J.B."/>
            <person name="Anantharaman K."/>
            <person name="Thomas B.C."/>
            <person name="Malmstrom R."/>
            <person name="Stieglmeier M."/>
            <person name="Klingl A."/>
            <person name="Woyke T."/>
            <person name="Ryan C.M."/>
            <person name="Banfield J.F."/>
        </authorList>
    </citation>
    <scope>NUCLEOTIDE SEQUENCE [LARGE SCALE GENOMIC DNA]</scope>
    <source>
        <strain evidence="2">CG23_combo_of_CG06-09_8_20_14_all_39_17</strain>
    </source>
</reference>
<dbReference type="EMBL" id="PCRO01000013">
    <property type="protein sequence ID" value="PIP22995.1"/>
    <property type="molecule type" value="Genomic_DNA"/>
</dbReference>
<keyword evidence="1" id="KW-1133">Transmembrane helix</keyword>
<protein>
    <submittedName>
        <fullName evidence="2">Uncharacterized protein</fullName>
    </submittedName>
</protein>
<organism evidence="2 3">
    <name type="scientific">Candidatus Nealsonbacteria bacterium CG23_combo_of_CG06-09_8_20_14_all_39_17</name>
    <dbReference type="NCBI Taxonomy" id="1974722"/>
    <lineage>
        <taxon>Bacteria</taxon>
        <taxon>Candidatus Nealsoniibacteriota</taxon>
    </lineage>
</organism>
<proteinExistence type="predicted"/>
<feature type="transmembrane region" description="Helical" evidence="1">
    <location>
        <begin position="117"/>
        <end position="141"/>
    </location>
</feature>
<keyword evidence="1" id="KW-0472">Membrane</keyword>
<comment type="caution">
    <text evidence="2">The sequence shown here is derived from an EMBL/GenBank/DDBJ whole genome shotgun (WGS) entry which is preliminary data.</text>
</comment>
<accession>A0A2G9YUR8</accession>
<sequence length="179" mass="19447">MARKNAESLKFEKVEKVKNLNFIQRMIVLWTKKIMKKILLSLVLVGFLAVLAMPVMVSAVGPIDGCTLKHTISDVTGCTKDANVSSEVKTVGGVIYTKVDAWGMCCVIDGIYKITDWIFLLFISLVVIFVLIGAYEIITAGGDAKKVETGRGYILYALIGLVVAVFAKAVPTMVLALIS</sequence>
<dbReference type="AlphaFoldDB" id="A0A2G9YUR8"/>
<dbReference type="Pfam" id="PF18895">
    <property type="entry name" value="T4SS_pilin"/>
    <property type="match status" value="1"/>
</dbReference>
<keyword evidence="1" id="KW-0812">Transmembrane</keyword>
<dbReference type="InterPro" id="IPR043993">
    <property type="entry name" value="T4SS_pilin"/>
</dbReference>
<evidence type="ECO:0000313" key="2">
    <source>
        <dbReference type="EMBL" id="PIP22995.1"/>
    </source>
</evidence>
<evidence type="ECO:0000256" key="1">
    <source>
        <dbReference type="SAM" id="Phobius"/>
    </source>
</evidence>
<name>A0A2G9YUR8_9BACT</name>
<dbReference type="Proteomes" id="UP000229976">
    <property type="component" value="Unassembled WGS sequence"/>
</dbReference>